<accession>X1SBX6</accession>
<protein>
    <submittedName>
        <fullName evidence="1">Uncharacterized protein</fullName>
    </submittedName>
</protein>
<evidence type="ECO:0000313" key="1">
    <source>
        <dbReference type="EMBL" id="GAI76621.1"/>
    </source>
</evidence>
<comment type="caution">
    <text evidence="1">The sequence shown here is derived from an EMBL/GenBank/DDBJ whole genome shotgun (WGS) entry which is preliminary data.</text>
</comment>
<gene>
    <name evidence="1" type="ORF">S12H4_18484</name>
</gene>
<dbReference type="EMBL" id="BARW01009134">
    <property type="protein sequence ID" value="GAI76621.1"/>
    <property type="molecule type" value="Genomic_DNA"/>
</dbReference>
<organism evidence="1">
    <name type="scientific">marine sediment metagenome</name>
    <dbReference type="NCBI Taxonomy" id="412755"/>
    <lineage>
        <taxon>unclassified sequences</taxon>
        <taxon>metagenomes</taxon>
        <taxon>ecological metagenomes</taxon>
    </lineage>
</organism>
<reference evidence="1" key="1">
    <citation type="journal article" date="2014" name="Front. Microbiol.">
        <title>High frequency of phylogenetically diverse reductive dehalogenase-homologous genes in deep subseafloor sedimentary metagenomes.</title>
        <authorList>
            <person name="Kawai M."/>
            <person name="Futagami T."/>
            <person name="Toyoda A."/>
            <person name="Takaki Y."/>
            <person name="Nishi S."/>
            <person name="Hori S."/>
            <person name="Arai W."/>
            <person name="Tsubouchi T."/>
            <person name="Morono Y."/>
            <person name="Uchiyama I."/>
            <person name="Ito T."/>
            <person name="Fujiyama A."/>
            <person name="Inagaki F."/>
            <person name="Takami H."/>
        </authorList>
    </citation>
    <scope>NUCLEOTIDE SEQUENCE</scope>
    <source>
        <strain evidence="1">Expedition CK06-06</strain>
    </source>
</reference>
<name>X1SBX6_9ZZZZ</name>
<feature type="non-terminal residue" evidence="1">
    <location>
        <position position="147"/>
    </location>
</feature>
<proteinExistence type="predicted"/>
<sequence length="147" mass="15133">MTTQLVTAIFETTDGRCLTFSDTATDGQVLTLQSGGSNQNIASDVNFGQIGAGLTFVKGVVVGSVQAPIYAYLESQGGQVIQPLPVANTGAAQMQVLCRPIQAQTGMTIKVLTQLANGTVAGVGLYGPNGADVFTATYSNGKGEFRP</sequence>
<dbReference type="AlphaFoldDB" id="X1SBX6"/>